<keyword evidence="1" id="KW-0732">Signal</keyword>
<evidence type="ECO:0000313" key="2">
    <source>
        <dbReference type="EMBL" id="CAH0379482.1"/>
    </source>
</evidence>
<dbReference type="EMBL" id="CAKKNE010000006">
    <property type="protein sequence ID" value="CAH0379482.1"/>
    <property type="molecule type" value="Genomic_DNA"/>
</dbReference>
<comment type="caution">
    <text evidence="2">The sequence shown here is derived from an EMBL/GenBank/DDBJ whole genome shotgun (WGS) entry which is preliminary data.</text>
</comment>
<evidence type="ECO:0000256" key="1">
    <source>
        <dbReference type="SAM" id="SignalP"/>
    </source>
</evidence>
<dbReference type="Proteomes" id="UP000789595">
    <property type="component" value="Unassembled WGS sequence"/>
</dbReference>
<feature type="signal peptide" evidence="1">
    <location>
        <begin position="1"/>
        <end position="17"/>
    </location>
</feature>
<dbReference type="AlphaFoldDB" id="A0A8J2T1S4"/>
<name>A0A8J2T1S4_9STRA</name>
<proteinExistence type="predicted"/>
<evidence type="ECO:0000313" key="3">
    <source>
        <dbReference type="Proteomes" id="UP000789595"/>
    </source>
</evidence>
<feature type="chain" id="PRO_5035204476" evidence="1">
    <location>
        <begin position="18"/>
        <end position="137"/>
    </location>
</feature>
<keyword evidence="3" id="KW-1185">Reference proteome</keyword>
<accession>A0A8J2T1S4</accession>
<sequence>MLLWALLLGRTTGLTFGVCGGRMCKQKYQAWKSRKEPGKGLEVGRVVPKWIPGDDYCTLLERVEACGRDDLFVQTVKCRGSCERGPNAIALDDNTEEEIELEEMCLETGRITLFGLRSRARMDDVVAKAAAYCDARR</sequence>
<organism evidence="2 3">
    <name type="scientific">Pelagomonas calceolata</name>
    <dbReference type="NCBI Taxonomy" id="35677"/>
    <lineage>
        <taxon>Eukaryota</taxon>
        <taxon>Sar</taxon>
        <taxon>Stramenopiles</taxon>
        <taxon>Ochrophyta</taxon>
        <taxon>Pelagophyceae</taxon>
        <taxon>Pelagomonadales</taxon>
        <taxon>Pelagomonadaceae</taxon>
        <taxon>Pelagomonas</taxon>
    </lineage>
</organism>
<reference evidence="2" key="1">
    <citation type="submission" date="2021-11" db="EMBL/GenBank/DDBJ databases">
        <authorList>
            <consortium name="Genoscope - CEA"/>
            <person name="William W."/>
        </authorList>
    </citation>
    <scope>NUCLEOTIDE SEQUENCE</scope>
</reference>
<gene>
    <name evidence="2" type="ORF">PECAL_6P11070</name>
</gene>
<protein>
    <submittedName>
        <fullName evidence="2">Uncharacterized protein</fullName>
    </submittedName>
</protein>